<dbReference type="GO" id="GO:0003677">
    <property type="term" value="F:DNA binding"/>
    <property type="evidence" value="ECO:0007669"/>
    <property type="project" value="TreeGrafter"/>
</dbReference>
<organism evidence="8 9">
    <name type="scientific">Branchiostoma belcheri</name>
    <name type="common">Amphioxus</name>
    <dbReference type="NCBI Taxonomy" id="7741"/>
    <lineage>
        <taxon>Eukaryota</taxon>
        <taxon>Metazoa</taxon>
        <taxon>Chordata</taxon>
        <taxon>Cephalochordata</taxon>
        <taxon>Leptocardii</taxon>
        <taxon>Amphioxiformes</taxon>
        <taxon>Branchiostomatidae</taxon>
        <taxon>Branchiostoma</taxon>
    </lineage>
</organism>
<protein>
    <submittedName>
        <fullName evidence="9">Deoxyribonuclease-1-like</fullName>
    </submittedName>
</protein>
<dbReference type="SUPFAM" id="SSF56219">
    <property type="entry name" value="DNase I-like"/>
    <property type="match status" value="1"/>
</dbReference>
<dbReference type="GO" id="GO:0004530">
    <property type="term" value="F:deoxyribonuclease I activity"/>
    <property type="evidence" value="ECO:0007669"/>
    <property type="project" value="TreeGrafter"/>
</dbReference>
<sequence>MMFTRLAALLLVLLHVTLGIRIGAFNIRVFGRAKMGKTDVVTVLLQVAERYDVLLIQEIRDASGTAINNFLELLNGRPGNNYSMVISHRLGRTTSKEQYAFLYRNGVGLSIPDTYTYDDGEESNGTDVFEREPYIVKLHSQNTVVQDLVLIACHTSPSQARYEIDALKDVYTDAVHRWGIEEVLILGDLNADCDYVPRSAWNEIRLRTDRRFSWLIGDDVDTTVTSTHCAYDRFVGSGSSLLSAVISGTVQVYNFQSQYGLTQSQAEAVSDHYPIELELATRQLGNIVTDKSRGGQSGGRADLTRTVVGSLLITTWLWTSQVL</sequence>
<keyword evidence="5" id="KW-1015">Disulfide bond</keyword>
<dbReference type="Gene3D" id="3.60.10.10">
    <property type="entry name" value="Endonuclease/exonuclease/phosphatase"/>
    <property type="match status" value="1"/>
</dbReference>
<evidence type="ECO:0000256" key="2">
    <source>
        <dbReference type="ARBA" id="ARBA00022722"/>
    </source>
</evidence>
<dbReference type="CDD" id="cd10282">
    <property type="entry name" value="DNase1"/>
    <property type="match status" value="1"/>
</dbReference>
<dbReference type="InterPro" id="IPR005135">
    <property type="entry name" value="Endo/exonuclease/phosphatase"/>
</dbReference>
<feature type="chain" id="PRO_5028415830" evidence="6">
    <location>
        <begin position="20"/>
        <end position="323"/>
    </location>
</feature>
<dbReference type="OrthoDB" id="10061407at2759"/>
<dbReference type="PANTHER" id="PTHR11371:SF31">
    <property type="entry name" value="EXTRACELLULAR NUCLEASE"/>
    <property type="match status" value="1"/>
</dbReference>
<feature type="active site" evidence="4">
    <location>
        <position position="97"/>
    </location>
</feature>
<feature type="disulfide bond" description="Essential for enzymatic activity" evidence="5">
    <location>
        <begin position="193"/>
        <end position="229"/>
    </location>
</feature>
<evidence type="ECO:0000259" key="7">
    <source>
        <dbReference type="Pfam" id="PF03372"/>
    </source>
</evidence>
<dbReference type="PANTHER" id="PTHR11371">
    <property type="entry name" value="DEOXYRIBONUCLEASE"/>
    <property type="match status" value="1"/>
</dbReference>
<dbReference type="KEGG" id="bbel:109470012"/>
<feature type="signal peptide" evidence="6">
    <location>
        <begin position="1"/>
        <end position="19"/>
    </location>
</feature>
<dbReference type="PIRSF" id="PIRSF000988">
    <property type="entry name" value="DNase_I_euk"/>
    <property type="match status" value="1"/>
</dbReference>
<dbReference type="InterPro" id="IPR016202">
    <property type="entry name" value="DNase_I"/>
</dbReference>
<name>A0A6P4YZV1_BRABE</name>
<feature type="domain" description="Endonuclease/exonuclease/phosphatase" evidence="7">
    <location>
        <begin position="24"/>
        <end position="272"/>
    </location>
</feature>
<evidence type="ECO:0000256" key="3">
    <source>
        <dbReference type="ARBA" id="ARBA00022801"/>
    </source>
</evidence>
<keyword evidence="8" id="KW-1185">Reference proteome</keyword>
<dbReference type="GO" id="GO:0005634">
    <property type="term" value="C:nucleus"/>
    <property type="evidence" value="ECO:0007669"/>
    <property type="project" value="TreeGrafter"/>
</dbReference>
<evidence type="ECO:0000256" key="6">
    <source>
        <dbReference type="SAM" id="SignalP"/>
    </source>
</evidence>
<keyword evidence="6" id="KW-0732">Signal</keyword>
<dbReference type="Proteomes" id="UP000515135">
    <property type="component" value="Unplaced"/>
</dbReference>
<comment type="similarity">
    <text evidence="1">Belongs to the DNase I family.</text>
</comment>
<evidence type="ECO:0000256" key="5">
    <source>
        <dbReference type="PIRSR" id="PIRSR000988-2"/>
    </source>
</evidence>
<evidence type="ECO:0000313" key="9">
    <source>
        <dbReference type="RefSeq" id="XP_019624352.1"/>
    </source>
</evidence>
<gene>
    <name evidence="9" type="primary">LOC109470012</name>
</gene>
<accession>A0A6P4YZV1</accession>
<dbReference type="GeneID" id="109470012"/>
<dbReference type="GO" id="GO:0006308">
    <property type="term" value="P:DNA catabolic process"/>
    <property type="evidence" value="ECO:0007669"/>
    <property type="project" value="InterPro"/>
</dbReference>
<dbReference type="InterPro" id="IPR036691">
    <property type="entry name" value="Endo/exonu/phosph_ase_sf"/>
</dbReference>
<dbReference type="SMART" id="SM00476">
    <property type="entry name" value="DNaseIc"/>
    <property type="match status" value="1"/>
</dbReference>
<dbReference type="AlphaFoldDB" id="A0A6P4YZV1"/>
<dbReference type="RefSeq" id="XP_019624352.1">
    <property type="nucleotide sequence ID" value="XM_019768793.1"/>
</dbReference>
<feature type="active site" evidence="4">
    <location>
        <position position="154"/>
    </location>
</feature>
<proteinExistence type="inferred from homology"/>
<keyword evidence="3" id="KW-0378">Hydrolase</keyword>
<evidence type="ECO:0000313" key="8">
    <source>
        <dbReference type="Proteomes" id="UP000515135"/>
    </source>
</evidence>
<evidence type="ECO:0000256" key="1">
    <source>
        <dbReference type="ARBA" id="ARBA00007359"/>
    </source>
</evidence>
<dbReference type="Pfam" id="PF03372">
    <property type="entry name" value="Exo_endo_phos"/>
    <property type="match status" value="1"/>
</dbReference>
<keyword evidence="2" id="KW-0540">Nuclease</keyword>
<dbReference type="PRINTS" id="PR00130">
    <property type="entry name" value="DNASEI"/>
</dbReference>
<reference evidence="9" key="1">
    <citation type="submission" date="2025-08" db="UniProtKB">
        <authorList>
            <consortium name="RefSeq"/>
        </authorList>
    </citation>
    <scope>IDENTIFICATION</scope>
    <source>
        <tissue evidence="9">Gonad</tissue>
    </source>
</reference>
<evidence type="ECO:0000256" key="4">
    <source>
        <dbReference type="PIRSR" id="PIRSR000988-1"/>
    </source>
</evidence>